<evidence type="ECO:0000256" key="3">
    <source>
        <dbReference type="ARBA" id="ARBA00023125"/>
    </source>
</evidence>
<keyword evidence="7" id="KW-1185">Reference proteome</keyword>
<dbReference type="Proteomes" id="UP001331561">
    <property type="component" value="Unassembled WGS sequence"/>
</dbReference>
<dbReference type="Gene3D" id="1.10.10.10">
    <property type="entry name" value="Winged helix-like DNA-binding domain superfamily/Winged helix DNA-binding domain"/>
    <property type="match status" value="1"/>
</dbReference>
<dbReference type="SUPFAM" id="SSF46785">
    <property type="entry name" value="Winged helix' DNA-binding domain"/>
    <property type="match status" value="1"/>
</dbReference>
<dbReference type="SUPFAM" id="SSF53850">
    <property type="entry name" value="Periplasmic binding protein-like II"/>
    <property type="match status" value="1"/>
</dbReference>
<protein>
    <submittedName>
        <fullName evidence="6">LysR family transcriptional regulator</fullName>
    </submittedName>
</protein>
<keyword evidence="2" id="KW-0805">Transcription regulation</keyword>
<dbReference type="InterPro" id="IPR050950">
    <property type="entry name" value="HTH-type_LysR_regulators"/>
</dbReference>
<organism evidence="6 7">
    <name type="scientific">Uliginosibacterium silvisoli</name>
    <dbReference type="NCBI Taxonomy" id="3114758"/>
    <lineage>
        <taxon>Bacteria</taxon>
        <taxon>Pseudomonadati</taxon>
        <taxon>Pseudomonadota</taxon>
        <taxon>Betaproteobacteria</taxon>
        <taxon>Rhodocyclales</taxon>
        <taxon>Zoogloeaceae</taxon>
        <taxon>Uliginosibacterium</taxon>
    </lineage>
</organism>
<evidence type="ECO:0000256" key="2">
    <source>
        <dbReference type="ARBA" id="ARBA00023015"/>
    </source>
</evidence>
<dbReference type="PANTHER" id="PTHR30419">
    <property type="entry name" value="HTH-TYPE TRANSCRIPTIONAL REGULATOR YBHD"/>
    <property type="match status" value="1"/>
</dbReference>
<comment type="caution">
    <text evidence="6">The sequence shown here is derived from an EMBL/GenBank/DDBJ whole genome shotgun (WGS) entry which is preliminary data.</text>
</comment>
<dbReference type="PANTHER" id="PTHR30419:SF8">
    <property type="entry name" value="NITROGEN ASSIMILATION TRANSCRIPTIONAL ACTIVATOR-RELATED"/>
    <property type="match status" value="1"/>
</dbReference>
<keyword evidence="4" id="KW-0804">Transcription</keyword>
<sequence length="302" mass="33193">MSSLQYLRIFSYIDAIARSGSIRKAAESLYITASALDRRLQDLEEDMGAELFERHARGMRPTAAGELFLQHARAQQADFDRLRGDIAQLKGMHRGKVSIAASQALVFSVFPEVIAKFRMANPGISFSVLICDHNSVLRSLREFEADLGLVYNVQPSADITPMLEVEQRLCAVMAADHPLAQAGSLRMRDCLNYPLALPDASLGGRVLLDSFFARSSLAPNVVLESNSFEMLRNFVRGTDAISFQIQVGAALGREQDGVTARAIEDRGLASRALTLAQLKGRHLPMPAMRFAEALREALTLAE</sequence>
<evidence type="ECO:0000313" key="6">
    <source>
        <dbReference type="EMBL" id="MEC5384349.1"/>
    </source>
</evidence>
<gene>
    <name evidence="6" type="ORF">VVD49_01370</name>
</gene>
<name>A0ABU6JY83_9RHOO</name>
<accession>A0ABU6JY83</accession>
<evidence type="ECO:0000313" key="7">
    <source>
        <dbReference type="Proteomes" id="UP001331561"/>
    </source>
</evidence>
<dbReference type="InterPro" id="IPR005119">
    <property type="entry name" value="LysR_subst-bd"/>
</dbReference>
<comment type="similarity">
    <text evidence="1">Belongs to the LysR transcriptional regulatory family.</text>
</comment>
<keyword evidence="3" id="KW-0238">DNA-binding</keyword>
<dbReference type="InterPro" id="IPR036390">
    <property type="entry name" value="WH_DNA-bd_sf"/>
</dbReference>
<dbReference type="InterPro" id="IPR036388">
    <property type="entry name" value="WH-like_DNA-bd_sf"/>
</dbReference>
<evidence type="ECO:0000259" key="5">
    <source>
        <dbReference type="PROSITE" id="PS50931"/>
    </source>
</evidence>
<dbReference type="Pfam" id="PF00126">
    <property type="entry name" value="HTH_1"/>
    <property type="match status" value="1"/>
</dbReference>
<reference evidence="6 7" key="1">
    <citation type="submission" date="2024-01" db="EMBL/GenBank/DDBJ databases">
        <title>Uliginosibacterium soil sp. nov.</title>
        <authorList>
            <person name="Lv Y."/>
        </authorList>
    </citation>
    <scope>NUCLEOTIDE SEQUENCE [LARGE SCALE GENOMIC DNA]</scope>
    <source>
        <strain evidence="6 7">H3</strain>
    </source>
</reference>
<feature type="domain" description="HTH lysR-type" evidence="5">
    <location>
        <begin position="5"/>
        <end position="62"/>
    </location>
</feature>
<dbReference type="Pfam" id="PF03466">
    <property type="entry name" value="LysR_substrate"/>
    <property type="match status" value="1"/>
</dbReference>
<evidence type="ECO:0000256" key="1">
    <source>
        <dbReference type="ARBA" id="ARBA00009437"/>
    </source>
</evidence>
<proteinExistence type="inferred from homology"/>
<dbReference type="RefSeq" id="WP_327597329.1">
    <property type="nucleotide sequence ID" value="NZ_JAYXHS010000001.1"/>
</dbReference>
<dbReference type="PROSITE" id="PS50931">
    <property type="entry name" value="HTH_LYSR"/>
    <property type="match status" value="1"/>
</dbReference>
<dbReference type="Gene3D" id="3.40.190.290">
    <property type="match status" value="1"/>
</dbReference>
<evidence type="ECO:0000256" key="4">
    <source>
        <dbReference type="ARBA" id="ARBA00023163"/>
    </source>
</evidence>
<dbReference type="EMBL" id="JAYXHS010000001">
    <property type="protein sequence ID" value="MEC5384349.1"/>
    <property type="molecule type" value="Genomic_DNA"/>
</dbReference>
<dbReference type="InterPro" id="IPR000847">
    <property type="entry name" value="LysR_HTH_N"/>
</dbReference>